<evidence type="ECO:0000313" key="1">
    <source>
        <dbReference type="EMBL" id="GAN04231.1"/>
    </source>
</evidence>
<evidence type="ECO:0000313" key="2">
    <source>
        <dbReference type="Proteomes" id="UP000053815"/>
    </source>
</evidence>
<keyword evidence="2" id="KW-1185">Reference proteome</keyword>
<dbReference type="Proteomes" id="UP000053815">
    <property type="component" value="Unassembled WGS sequence"/>
</dbReference>
<accession>A0A0C9M4M0</accession>
<dbReference type="AlphaFoldDB" id="A0A0C9M4M0"/>
<protein>
    <submittedName>
        <fullName evidence="1">Uncharacterized protein</fullName>
    </submittedName>
</protein>
<name>A0A0C9M4M0_9FUNG</name>
<sequence length="165" mass="18567">MISIEKLRIHSADLGLDQETLPESGRIFLEAIGSYPILLTDTKFQDMKFNEKTPNQLLREPKDSSVIGISISNIPYLTPDFWKPKLMEIFKAYGDILGIGLHHVVDGGWFNNKGFVAYCKPKGGTYHLNSLELPQSIMGRIINMGDCNFSFANHLPANRSAKRQL</sequence>
<dbReference type="OrthoDB" id="2248168at2759"/>
<dbReference type="EMBL" id="DF836347">
    <property type="protein sequence ID" value="GAN04231.1"/>
    <property type="molecule type" value="Genomic_DNA"/>
</dbReference>
<gene>
    <name evidence="1" type="ORF">MAM1_0058d03691</name>
</gene>
<reference evidence="1" key="1">
    <citation type="submission" date="2014-09" db="EMBL/GenBank/DDBJ databases">
        <title>Draft genome sequence of an oleaginous Mucoromycotina fungus Mucor ambiguus NBRC6742.</title>
        <authorList>
            <person name="Takeda I."/>
            <person name="Yamane N."/>
            <person name="Morita T."/>
            <person name="Tamano K."/>
            <person name="Machida M."/>
            <person name="Baker S."/>
            <person name="Koike H."/>
        </authorList>
    </citation>
    <scope>NUCLEOTIDE SEQUENCE</scope>
    <source>
        <strain evidence="1">NBRC 6742</strain>
    </source>
</reference>
<proteinExistence type="predicted"/>
<organism evidence="1">
    <name type="scientific">Mucor ambiguus</name>
    <dbReference type="NCBI Taxonomy" id="91626"/>
    <lineage>
        <taxon>Eukaryota</taxon>
        <taxon>Fungi</taxon>
        <taxon>Fungi incertae sedis</taxon>
        <taxon>Mucoromycota</taxon>
        <taxon>Mucoromycotina</taxon>
        <taxon>Mucoromycetes</taxon>
        <taxon>Mucorales</taxon>
        <taxon>Mucorineae</taxon>
        <taxon>Mucoraceae</taxon>
        <taxon>Mucor</taxon>
    </lineage>
</organism>